<dbReference type="Pfam" id="PF13428">
    <property type="entry name" value="TPR_14"/>
    <property type="match status" value="1"/>
</dbReference>
<sequence>MSARTTPRTFNNNSAPVNYVAGLGRGATGFTTRSDIGPARMGAESETNLNDNNFDQFSGYSGSIVDKLPYDEDDEAADQVWNDVDMKMDDRRKSRREQRIQEQLSKFRAVRPKLQHQFTDLKRDLHHVTKEEWDNLPEPGEHRKHRAAEKRNERYIPAPDSLLEKARKEQEVHHNLDEKQMTFGGMETPMAGGATPLTDLKSIGEARGAVLSVKLDQMSDSVTGQTVVDPKGYLTDLNSIKISTEAEIGDIKKARLLLKSVTSTNPGHGPGWIAAARLEEVAGKLVAARQVIRDGCKACPANEDVWLEAARLQTRENAKTVLAEAVKKIPQSVKIWLQAASLESNAMMRRRVLRKALEVIPNSVKLWQAAIDLESPEDARLMLGRAVECVPHSVDMWLALARLETYQNARKVLNKARETIPTEPQIWITAAKLEEANGNLDLVDRIIEKSIKSLSLHQVNLEREQWLLEAETAEKANSSRTAQAIIRETIGLNVEDEDRKRIWMEDADSFVARGCPECARAVFAQALMVFPTKKSVWVRAAQHEKAHGTAESLDALLRKAVSYCPHAQVLWLMGAKEKWLSGDIVAARAILNEAFRANPDSEQVWLAAVKLESENNEPERARSLLATARERAGTERVWMKSVVLERSMNQPEEALKLLGPALKAHPRAWKLLIIKAQLEESLGRVEAARETLARAVKLCPDCVPLWLCAATLEERQGLQGKARSLLEVARLKNTQAPRLWLEAVRLERRADNRKAAATLMAKALQQCRTAGVLWAEAIAMEPRAQQKTKSSDALKACDNDAHVILAVSRLFWRDRKEEKARSWCNRAVTLDPDFGDAWGNYYAFELQHGVPEQQQEVLRRCIAADPHHGDEWTSVSKDTRNIYKTTEQILKAVAAKMALGKYLPEALEKTSHH</sequence>
<dbReference type="FunFam" id="1.25.40.10:FF:000384">
    <property type="entry name" value="Probable pre-mRNA splicing factor prp1"/>
    <property type="match status" value="1"/>
</dbReference>
<dbReference type="EMBL" id="JBGBPQ010000001">
    <property type="protein sequence ID" value="KAL1530585.1"/>
    <property type="molecule type" value="Genomic_DNA"/>
</dbReference>
<organism evidence="5 6">
    <name type="scientific">Prymnesium parvum</name>
    <name type="common">Toxic golden alga</name>
    <dbReference type="NCBI Taxonomy" id="97485"/>
    <lineage>
        <taxon>Eukaryota</taxon>
        <taxon>Haptista</taxon>
        <taxon>Haptophyta</taxon>
        <taxon>Prymnesiophyceae</taxon>
        <taxon>Prymnesiales</taxon>
        <taxon>Prymnesiaceae</taxon>
        <taxon>Prymnesium</taxon>
    </lineage>
</organism>
<dbReference type="Pfam" id="PF06424">
    <property type="entry name" value="PRP1_N"/>
    <property type="match status" value="1"/>
</dbReference>
<dbReference type="AlphaFoldDB" id="A0AB34K8T4"/>
<evidence type="ECO:0000256" key="3">
    <source>
        <dbReference type="ARBA" id="ARBA00023242"/>
    </source>
</evidence>
<keyword evidence="2" id="KW-0677">Repeat</keyword>
<dbReference type="GO" id="GO:0046540">
    <property type="term" value="C:U4/U6 x U5 tri-snRNP complex"/>
    <property type="evidence" value="ECO:0007669"/>
    <property type="project" value="TreeGrafter"/>
</dbReference>
<dbReference type="Proteomes" id="UP001515480">
    <property type="component" value="Unassembled WGS sequence"/>
</dbReference>
<proteinExistence type="predicted"/>
<keyword evidence="6" id="KW-1185">Reference proteome</keyword>
<dbReference type="PANTHER" id="PTHR11246">
    <property type="entry name" value="PRE-MRNA SPLICING FACTOR"/>
    <property type="match status" value="1"/>
</dbReference>
<dbReference type="SUPFAM" id="SSF48452">
    <property type="entry name" value="TPR-like"/>
    <property type="match status" value="5"/>
</dbReference>
<evidence type="ECO:0000259" key="4">
    <source>
        <dbReference type="Pfam" id="PF06424"/>
    </source>
</evidence>
<evidence type="ECO:0000313" key="5">
    <source>
        <dbReference type="EMBL" id="KAL1530585.1"/>
    </source>
</evidence>
<dbReference type="FunFam" id="1.25.40.10:FF:001362">
    <property type="entry name" value="RNA splicing factor"/>
    <property type="match status" value="1"/>
</dbReference>
<dbReference type="InterPro" id="IPR045075">
    <property type="entry name" value="Syf1-like"/>
</dbReference>
<reference evidence="5 6" key="1">
    <citation type="journal article" date="2024" name="Science">
        <title>Giant polyketide synthase enzymes in the biosynthesis of giant marine polyether toxins.</title>
        <authorList>
            <person name="Fallon T.R."/>
            <person name="Shende V.V."/>
            <person name="Wierzbicki I.H."/>
            <person name="Pendleton A.L."/>
            <person name="Watervoot N.F."/>
            <person name="Auber R.P."/>
            <person name="Gonzalez D.J."/>
            <person name="Wisecaver J.H."/>
            <person name="Moore B.S."/>
        </authorList>
    </citation>
    <scope>NUCLEOTIDE SEQUENCE [LARGE SCALE GENOMIC DNA]</scope>
    <source>
        <strain evidence="5 6">12B1</strain>
    </source>
</reference>
<protein>
    <recommendedName>
        <fullName evidence="4">PRP1 splicing factor N-terminal domain-containing protein</fullName>
    </recommendedName>
</protein>
<dbReference type="InterPro" id="IPR011990">
    <property type="entry name" value="TPR-like_helical_dom_sf"/>
</dbReference>
<evidence type="ECO:0000256" key="2">
    <source>
        <dbReference type="ARBA" id="ARBA00022737"/>
    </source>
</evidence>
<accession>A0AB34K8T4</accession>
<dbReference type="GO" id="GO:0000244">
    <property type="term" value="P:spliceosomal tri-snRNP complex assembly"/>
    <property type="evidence" value="ECO:0007669"/>
    <property type="project" value="TreeGrafter"/>
</dbReference>
<name>A0AB34K8T4_PRYPA</name>
<keyword evidence="3" id="KW-0539">Nucleus</keyword>
<evidence type="ECO:0000313" key="6">
    <source>
        <dbReference type="Proteomes" id="UP001515480"/>
    </source>
</evidence>
<dbReference type="Pfam" id="PF14559">
    <property type="entry name" value="TPR_19"/>
    <property type="match status" value="1"/>
</dbReference>
<feature type="domain" description="PRP1 splicing factor N-terminal" evidence="4">
    <location>
        <begin position="15"/>
        <end position="143"/>
    </location>
</feature>
<dbReference type="InterPro" id="IPR003107">
    <property type="entry name" value="HAT"/>
</dbReference>
<gene>
    <name evidence="5" type="ORF">AB1Y20_001485</name>
</gene>
<dbReference type="GO" id="GO:0071013">
    <property type="term" value="C:catalytic step 2 spliceosome"/>
    <property type="evidence" value="ECO:0007669"/>
    <property type="project" value="TreeGrafter"/>
</dbReference>
<comment type="caution">
    <text evidence="5">The sequence shown here is derived from an EMBL/GenBank/DDBJ whole genome shotgun (WGS) entry which is preliminary data.</text>
</comment>
<dbReference type="Gene3D" id="1.25.40.10">
    <property type="entry name" value="Tetratricopeptide repeat domain"/>
    <property type="match status" value="5"/>
</dbReference>
<dbReference type="Pfam" id="PF13432">
    <property type="entry name" value="TPR_16"/>
    <property type="match status" value="1"/>
</dbReference>
<dbReference type="SMART" id="SM00386">
    <property type="entry name" value="HAT"/>
    <property type="match status" value="11"/>
</dbReference>
<evidence type="ECO:0000256" key="1">
    <source>
        <dbReference type="ARBA" id="ARBA00004123"/>
    </source>
</evidence>
<comment type="subcellular location">
    <subcellularLocation>
        <location evidence="1">Nucleus</location>
    </subcellularLocation>
</comment>
<dbReference type="InterPro" id="IPR010491">
    <property type="entry name" value="PRP1_N"/>
</dbReference>
<dbReference type="PANTHER" id="PTHR11246:SF1">
    <property type="entry name" value="PRE-MRNA-PROCESSING FACTOR 6"/>
    <property type="match status" value="1"/>
</dbReference>